<reference evidence="2" key="1">
    <citation type="submission" date="2023-07" db="EMBL/GenBank/DDBJ databases">
        <title>Chromosome-level genome assembly of Artemia franciscana.</title>
        <authorList>
            <person name="Jo E."/>
        </authorList>
    </citation>
    <scope>NUCLEOTIDE SEQUENCE</scope>
    <source>
        <tissue evidence="2">Whole body</tissue>
    </source>
</reference>
<dbReference type="EMBL" id="JAVRJZ010000167">
    <property type="protein sequence ID" value="KAK2702799.1"/>
    <property type="molecule type" value="Genomic_DNA"/>
</dbReference>
<evidence type="ECO:0000313" key="3">
    <source>
        <dbReference type="Proteomes" id="UP001187531"/>
    </source>
</evidence>
<proteinExistence type="predicted"/>
<comment type="caution">
    <text evidence="2">The sequence shown here is derived from an EMBL/GenBank/DDBJ whole genome shotgun (WGS) entry which is preliminary data.</text>
</comment>
<gene>
    <name evidence="2" type="ORF">QYM36_018609</name>
</gene>
<keyword evidence="3" id="KW-1185">Reference proteome</keyword>
<protein>
    <recommendedName>
        <fullName evidence="1">Reverse transcriptase domain-containing protein</fullName>
    </recommendedName>
</protein>
<dbReference type="Proteomes" id="UP001187531">
    <property type="component" value="Unassembled WGS sequence"/>
</dbReference>
<evidence type="ECO:0000313" key="2">
    <source>
        <dbReference type="EMBL" id="KAK2702799.1"/>
    </source>
</evidence>
<organism evidence="2 3">
    <name type="scientific">Artemia franciscana</name>
    <name type="common">Brine shrimp</name>
    <name type="synonym">Artemia sanfranciscana</name>
    <dbReference type="NCBI Taxonomy" id="6661"/>
    <lineage>
        <taxon>Eukaryota</taxon>
        <taxon>Metazoa</taxon>
        <taxon>Ecdysozoa</taxon>
        <taxon>Arthropoda</taxon>
        <taxon>Crustacea</taxon>
        <taxon>Branchiopoda</taxon>
        <taxon>Anostraca</taxon>
        <taxon>Artemiidae</taxon>
        <taxon>Artemia</taxon>
    </lineage>
</organism>
<dbReference type="Pfam" id="PF00078">
    <property type="entry name" value="RVT_1"/>
    <property type="match status" value="1"/>
</dbReference>
<dbReference type="AlphaFoldDB" id="A0AA88H3Q7"/>
<dbReference type="InterPro" id="IPR000477">
    <property type="entry name" value="RT_dom"/>
</dbReference>
<name>A0AA88H3Q7_ARTSF</name>
<evidence type="ECO:0000259" key="1">
    <source>
        <dbReference type="Pfam" id="PF00078"/>
    </source>
</evidence>
<accession>A0AA88H3Q7</accession>
<sequence length="90" mass="9888">MNFLAGRTKGAKVDGHIGTVVTKVSGDIPQGSVIGPLLFNLFANNLPDNITSDIALYADDTKLFRPIKCPNDIQELWTDLNKIAGWMKSW</sequence>
<feature type="domain" description="Reverse transcriptase" evidence="1">
    <location>
        <begin position="25"/>
        <end position="88"/>
    </location>
</feature>